<dbReference type="PROSITE" id="PS50225">
    <property type="entry name" value="SOCS"/>
    <property type="match status" value="1"/>
</dbReference>
<dbReference type="Gene3D" id="1.25.40.20">
    <property type="entry name" value="Ankyrin repeat-containing domain"/>
    <property type="match status" value="2"/>
</dbReference>
<feature type="repeat" description="ANK" evidence="3">
    <location>
        <begin position="92"/>
        <end position="124"/>
    </location>
</feature>
<proteinExistence type="predicted"/>
<dbReference type="SUPFAM" id="SSF48403">
    <property type="entry name" value="Ankyrin repeat"/>
    <property type="match status" value="1"/>
</dbReference>
<dbReference type="Pfam" id="PF12796">
    <property type="entry name" value="Ank_2"/>
    <property type="match status" value="2"/>
</dbReference>
<dbReference type="PANTHER" id="PTHR24171">
    <property type="entry name" value="ANKYRIN REPEAT DOMAIN-CONTAINING PROTEIN 39-RELATED"/>
    <property type="match status" value="1"/>
</dbReference>
<dbReference type="PANTHER" id="PTHR24171:SF9">
    <property type="entry name" value="ANKYRIN REPEAT DOMAIN-CONTAINING PROTEIN 39"/>
    <property type="match status" value="1"/>
</dbReference>
<protein>
    <recommendedName>
        <fullName evidence="4">SOCS box domain-containing protein</fullName>
    </recommendedName>
</protein>
<feature type="repeat" description="ANK" evidence="3">
    <location>
        <begin position="59"/>
        <end position="91"/>
    </location>
</feature>
<dbReference type="InterPro" id="IPR002110">
    <property type="entry name" value="Ankyrin_rpt"/>
</dbReference>
<dbReference type="EMBL" id="PZQS01000005">
    <property type="protein sequence ID" value="PVD29553.1"/>
    <property type="molecule type" value="Genomic_DNA"/>
</dbReference>
<feature type="repeat" description="ANK" evidence="3">
    <location>
        <begin position="125"/>
        <end position="161"/>
    </location>
</feature>
<gene>
    <name evidence="5" type="ORF">C0Q70_08804</name>
</gene>
<keyword evidence="2 3" id="KW-0040">ANK repeat</keyword>
<dbReference type="OrthoDB" id="194358at2759"/>
<reference evidence="5 6" key="1">
    <citation type="submission" date="2018-04" db="EMBL/GenBank/DDBJ databases">
        <title>The genome of golden apple snail Pomacea canaliculata provides insight into stress tolerance and invasive adaptation.</title>
        <authorList>
            <person name="Liu C."/>
            <person name="Liu B."/>
            <person name="Ren Y."/>
            <person name="Zhang Y."/>
            <person name="Wang H."/>
            <person name="Li S."/>
            <person name="Jiang F."/>
            <person name="Yin L."/>
            <person name="Zhang G."/>
            <person name="Qian W."/>
            <person name="Fan W."/>
        </authorList>
    </citation>
    <scope>NUCLEOTIDE SEQUENCE [LARGE SCALE GENOMIC DNA]</scope>
    <source>
        <strain evidence="5">SZHN2017</strain>
        <tissue evidence="5">Muscle</tissue>
    </source>
</reference>
<dbReference type="Proteomes" id="UP000245119">
    <property type="component" value="Linkage Group LG5"/>
</dbReference>
<dbReference type="GO" id="GO:0035556">
    <property type="term" value="P:intracellular signal transduction"/>
    <property type="evidence" value="ECO:0007669"/>
    <property type="project" value="InterPro"/>
</dbReference>
<dbReference type="PROSITE" id="PS50297">
    <property type="entry name" value="ANK_REP_REGION"/>
    <property type="match status" value="3"/>
</dbReference>
<keyword evidence="1" id="KW-0677">Repeat</keyword>
<comment type="caution">
    <text evidence="5">The sequence shown here is derived from an EMBL/GenBank/DDBJ whole genome shotgun (WGS) entry which is preliminary data.</text>
</comment>
<evidence type="ECO:0000259" key="4">
    <source>
        <dbReference type="PROSITE" id="PS50225"/>
    </source>
</evidence>
<keyword evidence="6" id="KW-1185">Reference proteome</keyword>
<dbReference type="SUPFAM" id="SSF158235">
    <property type="entry name" value="SOCS box-like"/>
    <property type="match status" value="1"/>
</dbReference>
<dbReference type="InterPro" id="IPR036036">
    <property type="entry name" value="SOCS_box-like_dom_sf"/>
</dbReference>
<accession>A0A2T7P828</accession>
<evidence type="ECO:0000313" key="5">
    <source>
        <dbReference type="EMBL" id="PVD29553.1"/>
    </source>
</evidence>
<evidence type="ECO:0000313" key="6">
    <source>
        <dbReference type="Proteomes" id="UP000245119"/>
    </source>
</evidence>
<evidence type="ECO:0000256" key="1">
    <source>
        <dbReference type="ARBA" id="ARBA00022737"/>
    </source>
</evidence>
<dbReference type="InterPro" id="IPR036770">
    <property type="entry name" value="Ankyrin_rpt-contain_sf"/>
</dbReference>
<feature type="repeat" description="ANK" evidence="3">
    <location>
        <begin position="162"/>
        <end position="194"/>
    </location>
</feature>
<sequence>MGNTRSSRCELVSLGMPQRERELHLAVMGNDKTTVQHIVSQGADLDYPWSNPAIPSIKDSTTPLLAAVSLNHVEITMILLRFGAAVNRTDRNGCTPLYKAAYHGRPVLVDILVKAGAEVDKPDKEQQTALHICVQNAIVHSSYAAVERLLAAGASVNVRDLYGRAPIHIAAHWKIREMLRLLLAAGSEVDMVDGRGRTPLYVVVSSLSTGLYKDDLRYQVPCIKLLFSHGCDMLNLLEWLRWKGPGIPAELLADDEAFFRWYKENAASPPPLRNLCRKIIQHQLLRHDPSHLLQLIPALPLPPSLHLYLSRKMFHHDIS</sequence>
<dbReference type="InterPro" id="IPR001496">
    <property type="entry name" value="SOCS_box"/>
</dbReference>
<feature type="domain" description="SOCS box" evidence="4">
    <location>
        <begin position="262"/>
        <end position="315"/>
    </location>
</feature>
<organism evidence="5 6">
    <name type="scientific">Pomacea canaliculata</name>
    <name type="common">Golden apple snail</name>
    <dbReference type="NCBI Taxonomy" id="400727"/>
    <lineage>
        <taxon>Eukaryota</taxon>
        <taxon>Metazoa</taxon>
        <taxon>Spiralia</taxon>
        <taxon>Lophotrochozoa</taxon>
        <taxon>Mollusca</taxon>
        <taxon>Gastropoda</taxon>
        <taxon>Caenogastropoda</taxon>
        <taxon>Architaenioglossa</taxon>
        <taxon>Ampullarioidea</taxon>
        <taxon>Ampullariidae</taxon>
        <taxon>Pomacea</taxon>
    </lineage>
</organism>
<dbReference type="OMA" id="HWKIREM"/>
<dbReference type="AlphaFoldDB" id="A0A2T7P828"/>
<dbReference type="STRING" id="400727.A0A2T7P828"/>
<name>A0A2T7P828_POMCA</name>
<dbReference type="SMART" id="SM00248">
    <property type="entry name" value="ANK"/>
    <property type="match status" value="6"/>
</dbReference>
<dbReference type="CDD" id="cd03587">
    <property type="entry name" value="SOCS"/>
    <property type="match status" value="1"/>
</dbReference>
<evidence type="ECO:0000256" key="2">
    <source>
        <dbReference type="ARBA" id="ARBA00023043"/>
    </source>
</evidence>
<dbReference type="PROSITE" id="PS50088">
    <property type="entry name" value="ANK_REPEAT"/>
    <property type="match status" value="4"/>
</dbReference>
<evidence type="ECO:0000256" key="3">
    <source>
        <dbReference type="PROSITE-ProRule" id="PRU00023"/>
    </source>
</evidence>